<feature type="domain" description="Primase C-terminal 1" evidence="1">
    <location>
        <begin position="270"/>
        <end position="335"/>
    </location>
</feature>
<dbReference type="EMBL" id="JAARRU010000010">
    <property type="protein sequence ID" value="MBC1567189.1"/>
    <property type="molecule type" value="Genomic_DNA"/>
</dbReference>
<evidence type="ECO:0000313" key="2">
    <source>
        <dbReference type="EMBL" id="MBC1567189.1"/>
    </source>
</evidence>
<dbReference type="Pfam" id="PF08708">
    <property type="entry name" value="PriCT_1"/>
    <property type="match status" value="1"/>
</dbReference>
<dbReference type="Proteomes" id="UP000586951">
    <property type="component" value="Unassembled WGS sequence"/>
</dbReference>
<sequence length="548" mass="62770">MYNENYWRAIDLVTKSGITVHKKRNSQFALRYLLANREDSKSTDRKGVHFVVSRKADLYTDYGVKGYIATSKETLISDAQKLTHWTPNTYRYGEYANDERTHIKGHREDNLQQINTFVVDIDSQQTDIPGIVVAAIQYSVGAPTFVLKTAKGFQAYFVLDSPAFISNKQNFKGLRVAKVIAANIKHSLSRFLPGVDIGCNDFGFFRIPRPDNLVYFDEESVFSFADLRDWSMIYSEKHKTRGIYVASSVKPGTQMLATDRKWFDQLIHLTNIRGGRGSYGRNTAVFTLALACYSSGKSLQEATNLLDEFNSNLHAPISFRELERSINSAYSGKYKGAKLEFIEGLLETYDMNHDYKNEMGDPTAFIFQKTGYRVFRKHKKQREERQFSHINEWESDMLEYIEKNLISGQTFLFGSQRELAEKMAVPYSSFKKVIQQSKHIVKKTTGRGRNAVSYLSTIAIIVRESIRNAIQKKNEAAQNYAAYLVSFSDVAKRLITIIAGKQANKEANIRVFERLSDKERSQAQLAFKLLENLQHRAIPRDSQVRLLL</sequence>
<reference evidence="2 3" key="1">
    <citation type="submission" date="2020-03" db="EMBL/GenBank/DDBJ databases">
        <title>Soil Listeria distribution.</title>
        <authorList>
            <person name="Liao J."/>
            <person name="Wiedmann M."/>
        </authorList>
    </citation>
    <scope>NUCLEOTIDE SEQUENCE [LARGE SCALE GENOMIC DNA]</scope>
    <source>
        <strain evidence="2 3">FSL L7-1427</strain>
    </source>
</reference>
<dbReference type="AlphaFoldDB" id="A0A842A2G7"/>
<evidence type="ECO:0000259" key="1">
    <source>
        <dbReference type="SMART" id="SM00942"/>
    </source>
</evidence>
<evidence type="ECO:0000313" key="3">
    <source>
        <dbReference type="Proteomes" id="UP000586951"/>
    </source>
</evidence>
<organism evidence="2 3">
    <name type="scientific">Listeria booriae</name>
    <dbReference type="NCBI Taxonomy" id="1552123"/>
    <lineage>
        <taxon>Bacteria</taxon>
        <taxon>Bacillati</taxon>
        <taxon>Bacillota</taxon>
        <taxon>Bacilli</taxon>
        <taxon>Bacillales</taxon>
        <taxon>Listeriaceae</taxon>
        <taxon>Listeria</taxon>
    </lineage>
</organism>
<dbReference type="SMART" id="SM00942">
    <property type="entry name" value="PriCT_1"/>
    <property type="match status" value="1"/>
</dbReference>
<proteinExistence type="predicted"/>
<protein>
    <submittedName>
        <fullName evidence="2">Plasmid replication protein</fullName>
    </submittedName>
</protein>
<accession>A0A842A2G7</accession>
<dbReference type="InterPro" id="IPR014820">
    <property type="entry name" value="PriCT_1"/>
</dbReference>
<gene>
    <name evidence="2" type="ORF">HB907_17405</name>
</gene>
<dbReference type="RefSeq" id="WP_185419024.1">
    <property type="nucleotide sequence ID" value="NZ_JAARRU010000010.1"/>
</dbReference>
<name>A0A842A2G7_9LIST</name>
<comment type="caution">
    <text evidence="2">The sequence shown here is derived from an EMBL/GenBank/DDBJ whole genome shotgun (WGS) entry which is preliminary data.</text>
</comment>